<accession>A0A8S5M3R9</accession>
<dbReference type="EMBL" id="BK014808">
    <property type="protein sequence ID" value="DAD76792.1"/>
    <property type="molecule type" value="Genomic_DNA"/>
</dbReference>
<proteinExistence type="predicted"/>
<protein>
    <submittedName>
        <fullName evidence="1">Uncharacterized protein</fullName>
    </submittedName>
</protein>
<organism evidence="1">
    <name type="scientific">Myoviridae sp. ctdxI18</name>
    <dbReference type="NCBI Taxonomy" id="2826673"/>
    <lineage>
        <taxon>Viruses</taxon>
        <taxon>Duplodnaviria</taxon>
        <taxon>Heunggongvirae</taxon>
        <taxon>Uroviricota</taxon>
        <taxon>Caudoviricetes</taxon>
    </lineage>
</organism>
<name>A0A8S5M3R9_9CAUD</name>
<reference evidence="1" key="1">
    <citation type="journal article" date="2021" name="Proc. Natl. Acad. Sci. U.S.A.">
        <title>A Catalog of Tens of Thousands of Viruses from Human Metagenomes Reveals Hidden Associations with Chronic Diseases.</title>
        <authorList>
            <person name="Tisza M.J."/>
            <person name="Buck C.B."/>
        </authorList>
    </citation>
    <scope>NUCLEOTIDE SEQUENCE</scope>
    <source>
        <strain evidence="1">CtdxI18</strain>
    </source>
</reference>
<sequence>MTSAEMDKFVQDYGFCPADCDPETRAEARTTLNIDKGERYGDTV</sequence>
<evidence type="ECO:0000313" key="1">
    <source>
        <dbReference type="EMBL" id="DAD76792.1"/>
    </source>
</evidence>